<name>A0ABX6YGR8_9MICO</name>
<dbReference type="Gene3D" id="3.60.21.10">
    <property type="match status" value="1"/>
</dbReference>
<dbReference type="InterPro" id="IPR008334">
    <property type="entry name" value="5'-Nucleotdase_C"/>
</dbReference>
<evidence type="ECO:0000256" key="2">
    <source>
        <dbReference type="SAM" id="MobiDB-lite"/>
    </source>
</evidence>
<feature type="region of interest" description="Disordered" evidence="2">
    <location>
        <begin position="679"/>
        <end position="713"/>
    </location>
</feature>
<gene>
    <name evidence="6" type="ORF">HCR76_12305</name>
</gene>
<proteinExistence type="predicted"/>
<organism evidence="6 7">
    <name type="scientific">Paramicrobacterium chengjingii</name>
    <dbReference type="NCBI Taxonomy" id="2769067"/>
    <lineage>
        <taxon>Bacteria</taxon>
        <taxon>Bacillati</taxon>
        <taxon>Actinomycetota</taxon>
        <taxon>Actinomycetes</taxon>
        <taxon>Micrococcales</taxon>
        <taxon>Microbacteriaceae</taxon>
        <taxon>Paramicrobacterium</taxon>
    </lineage>
</organism>
<dbReference type="PANTHER" id="PTHR11575">
    <property type="entry name" value="5'-NUCLEOTIDASE-RELATED"/>
    <property type="match status" value="1"/>
</dbReference>
<keyword evidence="1" id="KW-0732">Signal</keyword>
<dbReference type="InterPro" id="IPR029052">
    <property type="entry name" value="Metallo-depent_PP-like"/>
</dbReference>
<dbReference type="Gene3D" id="3.90.780.10">
    <property type="entry name" value="5'-Nucleotidase, C-terminal domain"/>
    <property type="match status" value="1"/>
</dbReference>
<evidence type="ECO:0000256" key="3">
    <source>
        <dbReference type="SAM" id="Phobius"/>
    </source>
</evidence>
<keyword evidence="3" id="KW-0472">Membrane</keyword>
<reference evidence="6 7" key="1">
    <citation type="submission" date="2020-12" db="EMBL/GenBank/DDBJ databases">
        <title>Microbacterium sp. HY060.</title>
        <authorList>
            <person name="Zhou J."/>
        </authorList>
    </citation>
    <scope>NUCLEOTIDE SEQUENCE [LARGE SCALE GENOMIC DNA]</scope>
    <source>
        <strain evidence="6 7">HY60</strain>
    </source>
</reference>
<dbReference type="Proteomes" id="UP000662814">
    <property type="component" value="Chromosome"/>
</dbReference>
<keyword evidence="3" id="KW-1133">Transmembrane helix</keyword>
<protein>
    <submittedName>
        <fullName evidence="6">Bifunctional metallophosphatase/5'-nucleotidase</fullName>
    </submittedName>
</protein>
<evidence type="ECO:0000313" key="7">
    <source>
        <dbReference type="Proteomes" id="UP000662814"/>
    </source>
</evidence>
<dbReference type="PANTHER" id="PTHR11575:SF24">
    <property type="entry name" value="5'-NUCLEOTIDASE"/>
    <property type="match status" value="1"/>
</dbReference>
<feature type="transmembrane region" description="Helical" evidence="3">
    <location>
        <begin position="823"/>
        <end position="844"/>
    </location>
</feature>
<feature type="domain" description="5'-Nucleotidase C-terminal" evidence="5">
    <location>
        <begin position="401"/>
        <end position="558"/>
    </location>
</feature>
<evidence type="ECO:0000313" key="6">
    <source>
        <dbReference type="EMBL" id="QPZ37605.1"/>
    </source>
</evidence>
<feature type="domain" description="Calcineurin-like phosphoesterase" evidence="4">
    <location>
        <begin position="66"/>
        <end position="287"/>
    </location>
</feature>
<evidence type="ECO:0000256" key="1">
    <source>
        <dbReference type="ARBA" id="ARBA00022729"/>
    </source>
</evidence>
<evidence type="ECO:0000259" key="5">
    <source>
        <dbReference type="Pfam" id="PF02872"/>
    </source>
</evidence>
<dbReference type="SUPFAM" id="SSF56300">
    <property type="entry name" value="Metallo-dependent phosphatases"/>
    <property type="match status" value="1"/>
</dbReference>
<dbReference type="PRINTS" id="PR01607">
    <property type="entry name" value="APYRASEFAMLY"/>
</dbReference>
<dbReference type="EMBL" id="CP061169">
    <property type="protein sequence ID" value="QPZ37605.1"/>
    <property type="molecule type" value="Genomic_DNA"/>
</dbReference>
<feature type="compositionally biased region" description="Acidic residues" evidence="2">
    <location>
        <begin position="701"/>
        <end position="710"/>
    </location>
</feature>
<keyword evidence="7" id="KW-1185">Reference proteome</keyword>
<accession>A0ABX6YGR8</accession>
<feature type="region of interest" description="Disordered" evidence="2">
    <location>
        <begin position="1"/>
        <end position="25"/>
    </location>
</feature>
<evidence type="ECO:0000259" key="4">
    <source>
        <dbReference type="Pfam" id="PF00149"/>
    </source>
</evidence>
<sequence>MIPGGLARQRTARSGHPQENRRDMLPLTRRTRRLSAIGALAGLALAPLTAFSASAADEGSTTINLININDFHGRIDDNTVTFAGTIEKLRAEYPDNSVFLSAGDNIGASNYASSSQEDKPTIDVLNNLGLAASAVGNHEFDTGLANLTGWISERAEFPYLGANVYKENTETPVLDEYTIVTIDGVRVGIIGAVTQEVPSLVSKSGIEGLDFGDPVDAVNRVADQLSDEDESNGEADVIVAEYHEGASVGTPEGATLEDEIAAGGAFADIVTVTNDNVDAIFTGHTHKQYAWSHEGRPIVQTGSYGENIGQIVLNYDNASGDVTVEKIGNTARAEAPEGTTDDETAANKKALRDELIAEFPRVSDVNGTTQAALAEAEETGSVVLGDASADITTAYYVNDKGETVRDDRSSESTLGNFVADAMLDTLKSDELGGAEIGVVNPGGLRAEMLAGQVTVAEANAILPFVNNLWTTTLTGQQVKTMLEQQWQRDENNEIPSRPYLQLGLSNNVTYTYDADAEMDHHITSVTVNGEPLDMAREYRIGSFSFLLDGGDNFHVFTEGRDTRDSGLVDRDAWMDYITANTPVSPSYDRRAVAVTGFPTDAVEAGSSFELGLSKLDLTSLNVPAETGLTIALDGETIGTAAVTDGAANVQIDVPADASGDYTLTLTGDTNGTVVTIPVTVTGADGTNPDEPGTEKPAEDPAPVDDSDIPDAAEGGISTVDEAKAGESISIDVGADRAGDWVSVWLHSTPIQLSDGWVQVSDEGTVTVTIPSDVAAGEHRIVVLDANGDVIGWQDIMILAAEGTGGGTNASDDLPRTGAEASELLPFALIALGLMALGGAAFGISRYRTRKVTDRS</sequence>
<dbReference type="InterPro" id="IPR006179">
    <property type="entry name" value="5_nucleotidase/apyrase"/>
</dbReference>
<keyword evidence="3" id="KW-0812">Transmembrane</keyword>
<dbReference type="InterPro" id="IPR036907">
    <property type="entry name" value="5'-Nucleotdase_C_sf"/>
</dbReference>
<dbReference type="Pfam" id="PF00149">
    <property type="entry name" value="Metallophos"/>
    <property type="match status" value="1"/>
</dbReference>
<dbReference type="SUPFAM" id="SSF55816">
    <property type="entry name" value="5'-nucleotidase (syn. UDP-sugar hydrolase), C-terminal domain"/>
    <property type="match status" value="1"/>
</dbReference>
<dbReference type="Pfam" id="PF02872">
    <property type="entry name" value="5_nucleotid_C"/>
    <property type="match status" value="1"/>
</dbReference>
<dbReference type="InterPro" id="IPR004843">
    <property type="entry name" value="Calcineurin-like_PHP"/>
</dbReference>